<dbReference type="Pfam" id="PF10184">
    <property type="entry name" value="DUF2358"/>
    <property type="match status" value="1"/>
</dbReference>
<name>A0A813FI16_POLGL</name>
<organism evidence="3 5">
    <name type="scientific">Polarella glacialis</name>
    <name type="common">Dinoflagellate</name>
    <dbReference type="NCBI Taxonomy" id="89957"/>
    <lineage>
        <taxon>Eukaryota</taxon>
        <taxon>Sar</taxon>
        <taxon>Alveolata</taxon>
        <taxon>Dinophyceae</taxon>
        <taxon>Suessiales</taxon>
        <taxon>Suessiaceae</taxon>
        <taxon>Polarella</taxon>
    </lineage>
</organism>
<dbReference type="AlphaFoldDB" id="A0A813FI16"/>
<evidence type="ECO:0000313" key="5">
    <source>
        <dbReference type="Proteomes" id="UP000654075"/>
    </source>
</evidence>
<feature type="signal peptide" evidence="2">
    <location>
        <begin position="1"/>
        <end position="21"/>
    </location>
</feature>
<dbReference type="InterPro" id="IPR018790">
    <property type="entry name" value="DUF2358"/>
</dbReference>
<dbReference type="OrthoDB" id="348976at2759"/>
<dbReference type="OMA" id="TIRGTRC"/>
<evidence type="ECO:0000256" key="1">
    <source>
        <dbReference type="SAM" id="MobiDB-lite"/>
    </source>
</evidence>
<comment type="caution">
    <text evidence="3">The sequence shown here is derived from an EMBL/GenBank/DDBJ whole genome shotgun (WGS) entry which is preliminary data.</text>
</comment>
<proteinExistence type="predicted"/>
<feature type="region of interest" description="Disordered" evidence="1">
    <location>
        <begin position="82"/>
        <end position="101"/>
    </location>
</feature>
<dbReference type="PANTHER" id="PTHR34123">
    <property type="entry name" value="OS04G0578200 PROTEIN"/>
    <property type="match status" value="1"/>
</dbReference>
<dbReference type="Proteomes" id="UP000654075">
    <property type="component" value="Unassembled WGS sequence"/>
</dbReference>
<keyword evidence="2" id="KW-0732">Signal</keyword>
<protein>
    <recommendedName>
        <fullName evidence="6">Plastid lipid-associated protein/fibrillin conserved domain-containing protein</fullName>
    </recommendedName>
</protein>
<evidence type="ECO:0000313" key="4">
    <source>
        <dbReference type="EMBL" id="CAE8705296.1"/>
    </source>
</evidence>
<evidence type="ECO:0008006" key="6">
    <source>
        <dbReference type="Google" id="ProtNLM"/>
    </source>
</evidence>
<evidence type="ECO:0000313" key="3">
    <source>
        <dbReference type="EMBL" id="CAE8611554.1"/>
    </source>
</evidence>
<dbReference type="EMBL" id="CAJNNW010030942">
    <property type="protein sequence ID" value="CAE8705296.1"/>
    <property type="molecule type" value="Genomic_DNA"/>
</dbReference>
<evidence type="ECO:0000256" key="2">
    <source>
        <dbReference type="SAM" id="SignalP"/>
    </source>
</evidence>
<sequence length="254" mass="28104">MPSRGFTIILLTAAVLKSLHGLSLLKSAAFCGQRIHHSHRSVVALHAAESERPSRFEDSEGVASKGIVSSLTNLVNSFSSSGPSLEESSTSPAAASSPASPQELLERIREDYTVKNYLWTGDIDLSAFDRQCQFTDPTLSFTGTDQFVKNLQNLRPIVDALTRPGGCRSDLLDIQLFPDQGYIQTRWNMIGELSALPWKPQIDVIGRTKFWYRADEQAPDERFNVFFYDEEWEIPAGKALLQLITPAGTIPNSG</sequence>
<accession>A0A813FI16</accession>
<reference evidence="3" key="1">
    <citation type="submission" date="2021-02" db="EMBL/GenBank/DDBJ databases">
        <authorList>
            <person name="Dougan E. K."/>
            <person name="Rhodes N."/>
            <person name="Thang M."/>
            <person name="Chan C."/>
        </authorList>
    </citation>
    <scope>NUCLEOTIDE SEQUENCE</scope>
</reference>
<dbReference type="EMBL" id="CAJNNV010025029">
    <property type="protein sequence ID" value="CAE8611554.1"/>
    <property type="molecule type" value="Genomic_DNA"/>
</dbReference>
<feature type="chain" id="PRO_5036408840" description="Plastid lipid-associated protein/fibrillin conserved domain-containing protein" evidence="2">
    <location>
        <begin position="22"/>
        <end position="254"/>
    </location>
</feature>
<keyword evidence="5" id="KW-1185">Reference proteome</keyword>
<gene>
    <name evidence="3" type="ORF">PGLA1383_LOCUS29355</name>
    <name evidence="4" type="ORF">PGLA2088_LOCUS33623</name>
</gene>
<dbReference type="PANTHER" id="PTHR34123:SF1">
    <property type="entry name" value="OS04G0578200 PROTEIN"/>
    <property type="match status" value="1"/>
</dbReference>
<dbReference type="Proteomes" id="UP000626109">
    <property type="component" value="Unassembled WGS sequence"/>
</dbReference>